<dbReference type="Proteomes" id="UP000289340">
    <property type="component" value="Chromosome 11"/>
</dbReference>
<dbReference type="AlphaFoldDB" id="A0A445IEC8"/>
<comment type="caution">
    <text evidence="2">The sequence shown here is derived from an EMBL/GenBank/DDBJ whole genome shotgun (WGS) entry which is preliminary data.</text>
</comment>
<accession>A0A445IEC8</accession>
<evidence type="ECO:0000256" key="1">
    <source>
        <dbReference type="SAM" id="MobiDB-lite"/>
    </source>
</evidence>
<dbReference type="InterPro" id="IPR015947">
    <property type="entry name" value="PUA-like_sf"/>
</dbReference>
<evidence type="ECO:0008006" key="4">
    <source>
        <dbReference type="Google" id="ProtNLM"/>
    </source>
</evidence>
<dbReference type="PANTHER" id="PTHR34204">
    <property type="entry name" value="RNA-BINDING ASCH DOMAIN PROTEIN"/>
    <property type="match status" value="1"/>
</dbReference>
<sequence>MENKGNDDDENGDGCPCPVKLSDCLEELVRLTLNSHSHHLNLSSQFFSNFSRMTQRTHHLHTHNHNQTLKRLFFIWVSSNSLEGVPPYPLYKRIASALLRCMESETFCRIGGNLAMTNEFEDSSIQQKRNEWHKLIVEKGIKSGSLILFNKSVVFEVQYPTSFALLEAESLGKVLPGVESSEEGVKVYRRFYTEKEQANGVLALIVSKFTPQPYDSLASLFCELRHEGVQSLLGLMHTTGTIPSALPPPISTLLASFNLPCNPNENGLTEGAHALAKHACRSGSGYWDSLNGNNSNKNKLAMIVINRLMAYCCWLNVHTVPPHGVVFEIRVAGGYGARWTEDGSKSPTCKMVTQRDGSTSSAGQATTTAPL</sequence>
<dbReference type="Gene3D" id="2.30.130.30">
    <property type="entry name" value="Hypothetical protein"/>
    <property type="match status" value="1"/>
</dbReference>
<name>A0A445IEC8_GLYSO</name>
<feature type="compositionally biased region" description="Low complexity" evidence="1">
    <location>
        <begin position="357"/>
        <end position="371"/>
    </location>
</feature>
<evidence type="ECO:0000313" key="3">
    <source>
        <dbReference type="Proteomes" id="UP000289340"/>
    </source>
</evidence>
<dbReference type="SUPFAM" id="SSF88697">
    <property type="entry name" value="PUA domain-like"/>
    <property type="match status" value="1"/>
</dbReference>
<dbReference type="PANTHER" id="PTHR34204:SF2">
    <property type="entry name" value="RNA-BINDING ASCH DOMAIN PROTEIN"/>
    <property type="match status" value="1"/>
</dbReference>
<protein>
    <recommendedName>
        <fullName evidence="4">ASCH domain-containing protein</fullName>
    </recommendedName>
</protein>
<dbReference type="EMBL" id="QZWG01000011">
    <property type="protein sequence ID" value="RZB84403.1"/>
    <property type="molecule type" value="Genomic_DNA"/>
</dbReference>
<keyword evidence="3" id="KW-1185">Reference proteome</keyword>
<reference evidence="2 3" key="1">
    <citation type="submission" date="2018-09" db="EMBL/GenBank/DDBJ databases">
        <title>A high-quality reference genome of wild soybean provides a powerful tool to mine soybean genomes.</title>
        <authorList>
            <person name="Xie M."/>
            <person name="Chung C.Y.L."/>
            <person name="Li M.-W."/>
            <person name="Wong F.-L."/>
            <person name="Chan T.-F."/>
            <person name="Lam H.-M."/>
        </authorList>
    </citation>
    <scope>NUCLEOTIDE SEQUENCE [LARGE SCALE GENOMIC DNA]</scope>
    <source>
        <strain evidence="3">cv. W05</strain>
        <tissue evidence="2">Hypocotyl of etiolated seedlings</tissue>
    </source>
</reference>
<organism evidence="2 3">
    <name type="scientific">Glycine soja</name>
    <name type="common">Wild soybean</name>
    <dbReference type="NCBI Taxonomy" id="3848"/>
    <lineage>
        <taxon>Eukaryota</taxon>
        <taxon>Viridiplantae</taxon>
        <taxon>Streptophyta</taxon>
        <taxon>Embryophyta</taxon>
        <taxon>Tracheophyta</taxon>
        <taxon>Spermatophyta</taxon>
        <taxon>Magnoliopsida</taxon>
        <taxon>eudicotyledons</taxon>
        <taxon>Gunneridae</taxon>
        <taxon>Pentapetalae</taxon>
        <taxon>rosids</taxon>
        <taxon>fabids</taxon>
        <taxon>Fabales</taxon>
        <taxon>Fabaceae</taxon>
        <taxon>Papilionoideae</taxon>
        <taxon>50 kb inversion clade</taxon>
        <taxon>NPAAA clade</taxon>
        <taxon>indigoferoid/millettioid clade</taxon>
        <taxon>Phaseoleae</taxon>
        <taxon>Glycine</taxon>
        <taxon>Glycine subgen. Soja</taxon>
    </lineage>
</organism>
<feature type="region of interest" description="Disordered" evidence="1">
    <location>
        <begin position="346"/>
        <end position="371"/>
    </location>
</feature>
<gene>
    <name evidence="2" type="ORF">D0Y65_032648</name>
</gene>
<evidence type="ECO:0000313" key="2">
    <source>
        <dbReference type="EMBL" id="RZB84403.1"/>
    </source>
</evidence>
<proteinExistence type="predicted"/>